<evidence type="ECO:0000256" key="8">
    <source>
        <dbReference type="ARBA" id="ARBA00023033"/>
    </source>
</evidence>
<evidence type="ECO:0000313" key="10">
    <source>
        <dbReference type="EMBL" id="KAJ3516164.1"/>
    </source>
</evidence>
<dbReference type="InterPro" id="IPR001128">
    <property type="entry name" value="Cyt_P450"/>
</dbReference>
<reference evidence="10" key="1">
    <citation type="submission" date="2022-07" db="EMBL/GenBank/DDBJ databases">
        <title>Genome Sequence of Agrocybe chaxingu.</title>
        <authorList>
            <person name="Buettner E."/>
        </authorList>
    </citation>
    <scope>NUCLEOTIDE SEQUENCE</scope>
    <source>
        <strain evidence="10">MP-N11</strain>
    </source>
</reference>
<evidence type="ECO:0000256" key="9">
    <source>
        <dbReference type="SAM" id="SignalP"/>
    </source>
</evidence>
<keyword evidence="4" id="KW-0349">Heme</keyword>
<comment type="caution">
    <text evidence="10">The sequence shown here is derived from an EMBL/GenBank/DDBJ whole genome shotgun (WGS) entry which is preliminary data.</text>
</comment>
<keyword evidence="11" id="KW-1185">Reference proteome</keyword>
<evidence type="ECO:0000256" key="3">
    <source>
        <dbReference type="ARBA" id="ARBA00010617"/>
    </source>
</evidence>
<keyword evidence="8" id="KW-0503">Monooxygenase</keyword>
<feature type="chain" id="PRO_5040847168" description="Cytochrome P450" evidence="9">
    <location>
        <begin position="16"/>
        <end position="405"/>
    </location>
</feature>
<dbReference type="PANTHER" id="PTHR46300:SF4">
    <property type="entry name" value="CYTOCHROME P450 98A3"/>
    <property type="match status" value="1"/>
</dbReference>
<dbReference type="OrthoDB" id="1055148at2759"/>
<evidence type="ECO:0000256" key="7">
    <source>
        <dbReference type="ARBA" id="ARBA00023004"/>
    </source>
</evidence>
<evidence type="ECO:0000256" key="5">
    <source>
        <dbReference type="ARBA" id="ARBA00022723"/>
    </source>
</evidence>
<dbReference type="Proteomes" id="UP001148786">
    <property type="component" value="Unassembled WGS sequence"/>
</dbReference>
<dbReference type="SUPFAM" id="SSF48264">
    <property type="entry name" value="Cytochrome P450"/>
    <property type="match status" value="1"/>
</dbReference>
<evidence type="ECO:0000256" key="2">
    <source>
        <dbReference type="ARBA" id="ARBA00005179"/>
    </source>
</evidence>
<proteinExistence type="inferred from homology"/>
<comment type="cofactor">
    <cofactor evidence="1">
        <name>heme</name>
        <dbReference type="ChEBI" id="CHEBI:30413"/>
    </cofactor>
</comment>
<keyword evidence="5" id="KW-0479">Metal-binding</keyword>
<evidence type="ECO:0008006" key="12">
    <source>
        <dbReference type="Google" id="ProtNLM"/>
    </source>
</evidence>
<feature type="signal peptide" evidence="9">
    <location>
        <begin position="1"/>
        <end position="15"/>
    </location>
</feature>
<dbReference type="EMBL" id="JANKHO010000065">
    <property type="protein sequence ID" value="KAJ3516164.1"/>
    <property type="molecule type" value="Genomic_DNA"/>
</dbReference>
<organism evidence="10 11">
    <name type="scientific">Agrocybe chaxingu</name>
    <dbReference type="NCBI Taxonomy" id="84603"/>
    <lineage>
        <taxon>Eukaryota</taxon>
        <taxon>Fungi</taxon>
        <taxon>Dikarya</taxon>
        <taxon>Basidiomycota</taxon>
        <taxon>Agaricomycotina</taxon>
        <taxon>Agaricomycetes</taxon>
        <taxon>Agaricomycetidae</taxon>
        <taxon>Agaricales</taxon>
        <taxon>Agaricineae</taxon>
        <taxon>Strophariaceae</taxon>
        <taxon>Agrocybe</taxon>
    </lineage>
</organism>
<dbReference type="PRINTS" id="PR00463">
    <property type="entry name" value="EP450I"/>
</dbReference>
<dbReference type="InterPro" id="IPR036396">
    <property type="entry name" value="Cyt_P450_sf"/>
</dbReference>
<comment type="pathway">
    <text evidence="2">Secondary metabolite biosynthesis.</text>
</comment>
<evidence type="ECO:0000256" key="4">
    <source>
        <dbReference type="ARBA" id="ARBA00022617"/>
    </source>
</evidence>
<keyword evidence="6" id="KW-0560">Oxidoreductase</keyword>
<dbReference type="InterPro" id="IPR050364">
    <property type="entry name" value="Cytochrome_P450_fung"/>
</dbReference>
<dbReference type="GO" id="GO:0016705">
    <property type="term" value="F:oxidoreductase activity, acting on paired donors, with incorporation or reduction of molecular oxygen"/>
    <property type="evidence" value="ECO:0007669"/>
    <property type="project" value="InterPro"/>
</dbReference>
<dbReference type="GO" id="GO:0005506">
    <property type="term" value="F:iron ion binding"/>
    <property type="evidence" value="ECO:0007669"/>
    <property type="project" value="InterPro"/>
</dbReference>
<evidence type="ECO:0000256" key="1">
    <source>
        <dbReference type="ARBA" id="ARBA00001971"/>
    </source>
</evidence>
<keyword evidence="7" id="KW-0408">Iron</keyword>
<dbReference type="InterPro" id="IPR002401">
    <property type="entry name" value="Cyt_P450_E_grp-I"/>
</dbReference>
<keyword evidence="9" id="KW-0732">Signal</keyword>
<name>A0A9W8N087_9AGAR</name>
<dbReference type="GO" id="GO:0004497">
    <property type="term" value="F:monooxygenase activity"/>
    <property type="evidence" value="ECO:0007669"/>
    <property type="project" value="UniProtKB-KW"/>
</dbReference>
<dbReference type="GO" id="GO:0020037">
    <property type="term" value="F:heme binding"/>
    <property type="evidence" value="ECO:0007669"/>
    <property type="project" value="InterPro"/>
</dbReference>
<dbReference type="PANTHER" id="PTHR46300">
    <property type="entry name" value="P450, PUTATIVE (EUROFUNG)-RELATED-RELATED"/>
    <property type="match status" value="1"/>
</dbReference>
<dbReference type="Gene3D" id="1.10.630.10">
    <property type="entry name" value="Cytochrome P450"/>
    <property type="match status" value="1"/>
</dbReference>
<comment type="similarity">
    <text evidence="3">Belongs to the cytochrome P450 family.</text>
</comment>
<dbReference type="Pfam" id="PF00067">
    <property type="entry name" value="p450"/>
    <property type="match status" value="1"/>
</dbReference>
<dbReference type="AlphaFoldDB" id="A0A9W8N087"/>
<sequence length="405" mass="45907">MDMVLVPIVLASVLALVCVSWTSKRRGMPPGPLQRIFGSRKPSTVPPWKIFAALHRQYGAFHFFADLTRLKDSKSILFLREDLFLLSGKHTCRRAGDHQDCNGSPGQEREYLLEQTEEYYGWRTTLWRNEGLGYAIRVKMEELESGEIIYVHVCCTNRSPKAYPYHKLMHAGMGVEASQNYKTLQSLESKILLRDLLSGNDSTNYSAHLRRFAISVVFCVAYGRRVVSLDDPLVVENMKTDECYIRMSTPGRYIVESWPILLKLPHSLQWFRAEPFAQRARDTALYTKLMEGVRGQMTAGVAQSSTARWGLEKQAEWGLNDLEMAFALSAPFSAGVGTTLATFDVFLLAMLHHPGVMKKAQAELDSVVGPHRLPDFEDAESLPYLRAAIKESLRSFIPFLFILNF</sequence>
<evidence type="ECO:0000256" key="6">
    <source>
        <dbReference type="ARBA" id="ARBA00023002"/>
    </source>
</evidence>
<gene>
    <name evidence="10" type="ORF">NLJ89_g1293</name>
</gene>
<protein>
    <recommendedName>
        <fullName evidence="12">Cytochrome P450</fullName>
    </recommendedName>
</protein>
<evidence type="ECO:0000313" key="11">
    <source>
        <dbReference type="Proteomes" id="UP001148786"/>
    </source>
</evidence>
<accession>A0A9W8N087</accession>